<sequence>MLTHADIRLLEFEDTHPRRTGLKNDAIIHRLGMSPARYYQRLDQLARQQAVMDRYPRLADRIGRVAKRRQEERAQLRRWL</sequence>
<evidence type="ECO:0000313" key="2">
    <source>
        <dbReference type="Proteomes" id="UP000265742"/>
    </source>
</evidence>
<proteinExistence type="predicted"/>
<dbReference type="InterPro" id="IPR021678">
    <property type="entry name" value="DUF3263"/>
</dbReference>
<accession>A0A3A1U741</accession>
<dbReference type="OrthoDB" id="3268863at2"/>
<dbReference type="Pfam" id="PF11662">
    <property type="entry name" value="DUF3263"/>
    <property type="match status" value="1"/>
</dbReference>
<evidence type="ECO:0000313" key="1">
    <source>
        <dbReference type="EMBL" id="RIX28734.1"/>
    </source>
</evidence>
<dbReference type="RefSeq" id="WP_119483043.1">
    <property type="nucleotide sequence ID" value="NZ_QXTG01000002.1"/>
</dbReference>
<reference evidence="2" key="1">
    <citation type="submission" date="2018-09" db="EMBL/GenBank/DDBJ databases">
        <authorList>
            <person name="Kim I."/>
        </authorList>
    </citation>
    <scope>NUCLEOTIDE SEQUENCE [LARGE SCALE GENOMIC DNA]</scope>
    <source>
        <strain evidence="2">DD4a</strain>
    </source>
</reference>
<organism evidence="1 2">
    <name type="scientific">Amnibacterium setariae</name>
    <dbReference type="NCBI Taxonomy" id="2306585"/>
    <lineage>
        <taxon>Bacteria</taxon>
        <taxon>Bacillati</taxon>
        <taxon>Actinomycetota</taxon>
        <taxon>Actinomycetes</taxon>
        <taxon>Micrococcales</taxon>
        <taxon>Microbacteriaceae</taxon>
        <taxon>Amnibacterium</taxon>
    </lineage>
</organism>
<dbReference type="Proteomes" id="UP000265742">
    <property type="component" value="Unassembled WGS sequence"/>
</dbReference>
<keyword evidence="2" id="KW-1185">Reference proteome</keyword>
<name>A0A3A1U741_9MICO</name>
<comment type="caution">
    <text evidence="1">The sequence shown here is derived from an EMBL/GenBank/DDBJ whole genome shotgun (WGS) entry which is preliminary data.</text>
</comment>
<gene>
    <name evidence="1" type="ORF">D1781_15195</name>
</gene>
<protein>
    <submittedName>
        <fullName evidence="1">DUF3263 domain-containing protein</fullName>
    </submittedName>
</protein>
<dbReference type="EMBL" id="QXTG01000002">
    <property type="protein sequence ID" value="RIX28734.1"/>
    <property type="molecule type" value="Genomic_DNA"/>
</dbReference>
<dbReference type="AlphaFoldDB" id="A0A3A1U741"/>